<dbReference type="PANTHER" id="PTHR48050:SF13">
    <property type="entry name" value="STEROL 3-BETA-GLUCOSYLTRANSFERASE UGT80A2"/>
    <property type="match status" value="1"/>
</dbReference>
<accession>A0AB34JL93</accession>
<evidence type="ECO:0008006" key="6">
    <source>
        <dbReference type="Google" id="ProtNLM"/>
    </source>
</evidence>
<dbReference type="PANTHER" id="PTHR48050">
    <property type="entry name" value="STEROL 3-BETA-GLUCOSYLTRANSFERASE"/>
    <property type="match status" value="1"/>
</dbReference>
<dbReference type="FunFam" id="3.40.50.2000:FF:000009">
    <property type="entry name" value="Sterol 3-beta-glucosyltransferase UGT80A2"/>
    <property type="match status" value="1"/>
</dbReference>
<sequence length="515" mass="57206">MAAGEREARQFLLLAIGTRGDAQPLVIIAQRLMRDGHQVRIGVHEKHRDSLEKQGCECFAIEGFDPEMLMANQMGDAPFFTVFGLRELYGGWYRQVCKSTWAAATSPRKDGSPFRAEVIFSSHQQQAALAVAERLGAELFFFNTYPMTPTVQFRHPFGTFIEGRDSPDTPIVNKLTYWAYDNANHLGLDYVLRDFRKLIGLPPSLAGYKVIMQRQLNYMKVPCFCIWSPSILPKPKDWHENIVICGNVDRTGGLPDLPADLLQFIKQGEPPVFFGFGPGSMSSEVAIKRSWDAAIGAINNLKCRAILHITPTFRHCISSVPETAFLLDRPVPHSKLFEFCSVSVHHGGPGTLAAALRAGIPNCIVSFVCDNPFWGDRLQNLNVGSHVPSRDVNTAVLTKLVQRLFDPSVREACKQMQKQMLQEEDGTEVLVREMYSRLPATGPIKVDWPAKAAGSPVSLISMRNVTSLVLLLVYAAVFSLDFNRIGFGCTLLSIAIVQYFDINLFSQGAFSFGSA</sequence>
<dbReference type="GO" id="GO:0005975">
    <property type="term" value="P:carbohydrate metabolic process"/>
    <property type="evidence" value="ECO:0007669"/>
    <property type="project" value="InterPro"/>
</dbReference>
<proteinExistence type="predicted"/>
<keyword evidence="1" id="KW-0808">Transferase</keyword>
<keyword evidence="5" id="KW-1185">Reference proteome</keyword>
<evidence type="ECO:0000256" key="1">
    <source>
        <dbReference type="ARBA" id="ARBA00022679"/>
    </source>
</evidence>
<dbReference type="InterPro" id="IPR050426">
    <property type="entry name" value="Glycosyltransferase_28"/>
</dbReference>
<dbReference type="Pfam" id="PF06722">
    <property type="entry name" value="EryCIII-like_C"/>
    <property type="match status" value="1"/>
</dbReference>
<feature type="domain" description="Erythromycin biosynthesis protein CIII-like C-terminal" evidence="3">
    <location>
        <begin position="296"/>
        <end position="430"/>
    </location>
</feature>
<evidence type="ECO:0000259" key="2">
    <source>
        <dbReference type="Pfam" id="PF03033"/>
    </source>
</evidence>
<dbReference type="SUPFAM" id="SSF53756">
    <property type="entry name" value="UDP-Glycosyltransferase/glycogen phosphorylase"/>
    <property type="match status" value="1"/>
</dbReference>
<evidence type="ECO:0000259" key="3">
    <source>
        <dbReference type="Pfam" id="PF06722"/>
    </source>
</evidence>
<protein>
    <recommendedName>
        <fullName evidence="6">Glycosyltransferase family 28 N-terminal domain-containing protein</fullName>
    </recommendedName>
</protein>
<dbReference type="CDD" id="cd03784">
    <property type="entry name" value="GT1_Gtf-like"/>
    <property type="match status" value="1"/>
</dbReference>
<gene>
    <name evidence="4" type="ORF">AB1Y20_017311</name>
</gene>
<comment type="caution">
    <text evidence="4">The sequence shown here is derived from an EMBL/GenBank/DDBJ whole genome shotgun (WGS) entry which is preliminary data.</text>
</comment>
<evidence type="ECO:0000313" key="5">
    <source>
        <dbReference type="Proteomes" id="UP001515480"/>
    </source>
</evidence>
<dbReference type="Proteomes" id="UP001515480">
    <property type="component" value="Unassembled WGS sequence"/>
</dbReference>
<dbReference type="AlphaFoldDB" id="A0AB34JL93"/>
<reference evidence="4 5" key="1">
    <citation type="journal article" date="2024" name="Science">
        <title>Giant polyketide synthase enzymes in the biosynthesis of giant marine polyether toxins.</title>
        <authorList>
            <person name="Fallon T.R."/>
            <person name="Shende V.V."/>
            <person name="Wierzbicki I.H."/>
            <person name="Pendleton A.L."/>
            <person name="Watervoot N.F."/>
            <person name="Auber R.P."/>
            <person name="Gonzalez D.J."/>
            <person name="Wisecaver J.H."/>
            <person name="Moore B.S."/>
        </authorList>
    </citation>
    <scope>NUCLEOTIDE SEQUENCE [LARGE SCALE GENOMIC DNA]</scope>
    <source>
        <strain evidence="4 5">12B1</strain>
    </source>
</reference>
<dbReference type="InterPro" id="IPR010610">
    <property type="entry name" value="EryCIII-like_C"/>
</dbReference>
<dbReference type="InterPro" id="IPR002213">
    <property type="entry name" value="UDP_glucos_trans"/>
</dbReference>
<dbReference type="GO" id="GO:0016906">
    <property type="term" value="F:sterol 3-beta-glucosyltransferase activity"/>
    <property type="evidence" value="ECO:0007669"/>
    <property type="project" value="UniProtKB-ARBA"/>
</dbReference>
<dbReference type="Gene3D" id="3.40.50.2000">
    <property type="entry name" value="Glycogen Phosphorylase B"/>
    <property type="match status" value="2"/>
</dbReference>
<dbReference type="InterPro" id="IPR004276">
    <property type="entry name" value="GlycoTrans_28_N"/>
</dbReference>
<dbReference type="Pfam" id="PF03033">
    <property type="entry name" value="Glyco_transf_28"/>
    <property type="match status" value="1"/>
</dbReference>
<dbReference type="EMBL" id="JBGBPQ010000006">
    <property type="protein sequence ID" value="KAL1522319.1"/>
    <property type="molecule type" value="Genomic_DNA"/>
</dbReference>
<feature type="domain" description="Glycosyltransferase family 28 N-terminal" evidence="2">
    <location>
        <begin position="11"/>
        <end position="148"/>
    </location>
</feature>
<organism evidence="4 5">
    <name type="scientific">Prymnesium parvum</name>
    <name type="common">Toxic golden alga</name>
    <dbReference type="NCBI Taxonomy" id="97485"/>
    <lineage>
        <taxon>Eukaryota</taxon>
        <taxon>Haptista</taxon>
        <taxon>Haptophyta</taxon>
        <taxon>Prymnesiophyceae</taxon>
        <taxon>Prymnesiales</taxon>
        <taxon>Prymnesiaceae</taxon>
        <taxon>Prymnesium</taxon>
    </lineage>
</organism>
<name>A0AB34JL93_PRYPA</name>
<evidence type="ECO:0000313" key="4">
    <source>
        <dbReference type="EMBL" id="KAL1522319.1"/>
    </source>
</evidence>